<dbReference type="PROSITE" id="PS00086">
    <property type="entry name" value="CYTOCHROME_P450"/>
    <property type="match status" value="1"/>
</dbReference>
<organism evidence="9 10">
    <name type="scientific">Deinandra increscens subsp. villosa</name>
    <dbReference type="NCBI Taxonomy" id="3103831"/>
    <lineage>
        <taxon>Eukaryota</taxon>
        <taxon>Viridiplantae</taxon>
        <taxon>Streptophyta</taxon>
        <taxon>Embryophyta</taxon>
        <taxon>Tracheophyta</taxon>
        <taxon>Spermatophyta</taxon>
        <taxon>Magnoliopsida</taxon>
        <taxon>eudicotyledons</taxon>
        <taxon>Gunneridae</taxon>
        <taxon>Pentapetalae</taxon>
        <taxon>asterids</taxon>
        <taxon>campanulids</taxon>
        <taxon>Asterales</taxon>
        <taxon>Asteraceae</taxon>
        <taxon>Asteroideae</taxon>
        <taxon>Heliantheae alliance</taxon>
        <taxon>Madieae</taxon>
        <taxon>Madiinae</taxon>
        <taxon>Deinandra</taxon>
    </lineage>
</organism>
<keyword evidence="8" id="KW-0812">Transmembrane</keyword>
<evidence type="ECO:0000313" key="10">
    <source>
        <dbReference type="Proteomes" id="UP001408789"/>
    </source>
</evidence>
<keyword evidence="6 7" id="KW-0349">Heme</keyword>
<dbReference type="Pfam" id="PF00067">
    <property type="entry name" value="p450"/>
    <property type="match status" value="1"/>
</dbReference>
<comment type="similarity">
    <text evidence="2 7">Belongs to the cytochrome P450 family.</text>
</comment>
<keyword evidence="4 7" id="KW-0560">Oxidoreductase</keyword>
<dbReference type="InterPro" id="IPR001128">
    <property type="entry name" value="Cyt_P450"/>
</dbReference>
<proteinExistence type="inferred from homology"/>
<dbReference type="SUPFAM" id="SSF48264">
    <property type="entry name" value="Cytochrome P450"/>
    <property type="match status" value="1"/>
</dbReference>
<evidence type="ECO:0000256" key="5">
    <source>
        <dbReference type="ARBA" id="ARBA00023004"/>
    </source>
</evidence>
<dbReference type="GO" id="GO:0020037">
    <property type="term" value="F:heme binding"/>
    <property type="evidence" value="ECO:0007669"/>
    <property type="project" value="InterPro"/>
</dbReference>
<keyword evidence="3 6" id="KW-0479">Metal-binding</keyword>
<dbReference type="GO" id="GO:0004497">
    <property type="term" value="F:monooxygenase activity"/>
    <property type="evidence" value="ECO:0007669"/>
    <property type="project" value="UniProtKB-KW"/>
</dbReference>
<keyword evidence="10" id="KW-1185">Reference proteome</keyword>
<evidence type="ECO:0000256" key="3">
    <source>
        <dbReference type="ARBA" id="ARBA00022723"/>
    </source>
</evidence>
<evidence type="ECO:0008006" key="11">
    <source>
        <dbReference type="Google" id="ProtNLM"/>
    </source>
</evidence>
<dbReference type="InterPro" id="IPR036396">
    <property type="entry name" value="Cyt_P450_sf"/>
</dbReference>
<name>A0AAP0GTD1_9ASTR</name>
<evidence type="ECO:0000256" key="8">
    <source>
        <dbReference type="SAM" id="Phobius"/>
    </source>
</evidence>
<evidence type="ECO:0000256" key="6">
    <source>
        <dbReference type="PIRSR" id="PIRSR602401-1"/>
    </source>
</evidence>
<keyword evidence="8" id="KW-0472">Membrane</keyword>
<dbReference type="GO" id="GO:0006629">
    <property type="term" value="P:lipid metabolic process"/>
    <property type="evidence" value="ECO:0007669"/>
    <property type="project" value="UniProtKB-ARBA"/>
</dbReference>
<evidence type="ECO:0000256" key="4">
    <source>
        <dbReference type="ARBA" id="ARBA00023002"/>
    </source>
</evidence>
<protein>
    <recommendedName>
        <fullName evidence="11">Cytochrome P450</fullName>
    </recommendedName>
</protein>
<keyword evidence="5 6" id="KW-0408">Iron</keyword>
<dbReference type="Proteomes" id="UP001408789">
    <property type="component" value="Unassembled WGS sequence"/>
</dbReference>
<evidence type="ECO:0000256" key="2">
    <source>
        <dbReference type="ARBA" id="ARBA00010617"/>
    </source>
</evidence>
<dbReference type="AlphaFoldDB" id="A0AAP0GTD1"/>
<dbReference type="GO" id="GO:0016705">
    <property type="term" value="F:oxidoreductase activity, acting on paired donors, with incorporation or reduction of molecular oxygen"/>
    <property type="evidence" value="ECO:0007669"/>
    <property type="project" value="InterPro"/>
</dbReference>
<dbReference type="CDD" id="cd11064">
    <property type="entry name" value="CYP86A"/>
    <property type="match status" value="1"/>
</dbReference>
<dbReference type="EMBL" id="JBCNJP010000020">
    <property type="protein sequence ID" value="KAK9059877.1"/>
    <property type="molecule type" value="Genomic_DNA"/>
</dbReference>
<dbReference type="PRINTS" id="PR00385">
    <property type="entry name" value="P450"/>
</dbReference>
<dbReference type="InterPro" id="IPR002401">
    <property type="entry name" value="Cyt_P450_E_grp-I"/>
</dbReference>
<evidence type="ECO:0000313" key="9">
    <source>
        <dbReference type="EMBL" id="KAK9059877.1"/>
    </source>
</evidence>
<feature type="binding site" description="axial binding residue" evidence="6">
    <location>
        <position position="455"/>
    </location>
    <ligand>
        <name>heme</name>
        <dbReference type="ChEBI" id="CHEBI:30413"/>
    </ligand>
    <ligandPart>
        <name>Fe</name>
        <dbReference type="ChEBI" id="CHEBI:18248"/>
    </ligandPart>
</feature>
<accession>A0AAP0GTD1</accession>
<dbReference type="InterPro" id="IPR017972">
    <property type="entry name" value="Cyt_P450_CS"/>
</dbReference>
<keyword evidence="8" id="KW-1133">Transmembrane helix</keyword>
<evidence type="ECO:0000256" key="7">
    <source>
        <dbReference type="RuleBase" id="RU000461"/>
    </source>
</evidence>
<gene>
    <name evidence="9" type="ORF">SSX86_020581</name>
</gene>
<dbReference type="GO" id="GO:0005506">
    <property type="term" value="F:iron ion binding"/>
    <property type="evidence" value="ECO:0007669"/>
    <property type="project" value="InterPro"/>
</dbReference>
<reference evidence="9 10" key="1">
    <citation type="submission" date="2024-04" db="EMBL/GenBank/DDBJ databases">
        <title>The reference genome of an endangered Asteraceae, Deinandra increscens subsp. villosa, native to the Central Coast of California.</title>
        <authorList>
            <person name="Guilliams M."/>
            <person name="Hasenstab-Lehman K."/>
            <person name="Meyer R."/>
            <person name="Mcevoy S."/>
        </authorList>
    </citation>
    <scope>NUCLEOTIDE SEQUENCE [LARGE SCALE GENOMIC DNA]</scope>
    <source>
        <tissue evidence="9">Leaf</tissue>
    </source>
</reference>
<dbReference type="PRINTS" id="PR00463">
    <property type="entry name" value="EP450I"/>
</dbReference>
<sequence>MAFLEHFVILFPIVFCFLILISYIHKRHNSIIPTNWPVLGTIPAILVNAHRLIEWATDLLAFTGGTILLKGPSFANMDMLCTSSPADIHYILSKNFPNYPKGDKFRKIFDILGDGVFNADGEIWEFHHRTLKPLLNHPTFNSLLKKNIWNKVEKGLLPLLDKNFRQGVEMDLQDIFQRFAFDIICESVLGYDPESMSLDFPYIPCEKALSHAEEAILVRHIMPARLWKWQRLLGMESEKKLSDACKIVDQFVYKHIAEKQNDSSNMNYEPLDEKFDFFTALTREVKDQSVTSSDPNKFLRDILLSLIVAGRSTTSSSLSWFFYHLAQNPIAVDKIREEIESQLDKETGEKFNDMQELDLSKLVYLHGGLCEALRLTPPVPFQHKSPVQPDMLPSGHQVDGNTSIILCFYTMGRMESIWGKDCLEFKPERWFATGGGIEHQPSYKFPAFNAGPRSCLGKQMSFTQMKIVAAAIIYHYDVELVEGHPVLPSDSVILEMKNGLIVRLSKRTGV</sequence>
<dbReference type="PANTHER" id="PTHR24296">
    <property type="entry name" value="CYTOCHROME P450"/>
    <property type="match status" value="1"/>
</dbReference>
<feature type="transmembrane region" description="Helical" evidence="8">
    <location>
        <begin position="6"/>
        <end position="24"/>
    </location>
</feature>
<dbReference type="Gene3D" id="1.10.630.10">
    <property type="entry name" value="Cytochrome P450"/>
    <property type="match status" value="1"/>
</dbReference>
<comment type="caution">
    <text evidence="9">The sequence shown here is derived from an EMBL/GenBank/DDBJ whole genome shotgun (WGS) entry which is preliminary data.</text>
</comment>
<keyword evidence="7" id="KW-0503">Monooxygenase</keyword>
<evidence type="ECO:0000256" key="1">
    <source>
        <dbReference type="ARBA" id="ARBA00001971"/>
    </source>
</evidence>
<comment type="cofactor">
    <cofactor evidence="1 6">
        <name>heme</name>
        <dbReference type="ChEBI" id="CHEBI:30413"/>
    </cofactor>
</comment>